<dbReference type="AlphaFoldDB" id="A0A8J3PY23"/>
<gene>
    <name evidence="7" type="ORF">Pka01_63170</name>
</gene>
<keyword evidence="3 5" id="KW-0238">DNA-binding</keyword>
<feature type="domain" description="HTH tetR-type" evidence="6">
    <location>
        <begin position="5"/>
        <end position="65"/>
    </location>
</feature>
<dbReference type="GO" id="GO:0000976">
    <property type="term" value="F:transcription cis-regulatory region binding"/>
    <property type="evidence" value="ECO:0007669"/>
    <property type="project" value="TreeGrafter"/>
</dbReference>
<protein>
    <submittedName>
        <fullName evidence="7">Putative transcriptional regulator, TetR family protein</fullName>
    </submittedName>
</protein>
<dbReference type="Pfam" id="PF00440">
    <property type="entry name" value="TetR_N"/>
    <property type="match status" value="1"/>
</dbReference>
<keyword evidence="4" id="KW-0804">Transcription</keyword>
<dbReference type="InterPro" id="IPR003012">
    <property type="entry name" value="Tet_transcr_reg_TetR"/>
</dbReference>
<dbReference type="InterPro" id="IPR050109">
    <property type="entry name" value="HTH-type_TetR-like_transc_reg"/>
</dbReference>
<dbReference type="InterPro" id="IPR004111">
    <property type="entry name" value="Repressor_TetR_C"/>
</dbReference>
<dbReference type="GO" id="GO:0003700">
    <property type="term" value="F:DNA-binding transcription factor activity"/>
    <property type="evidence" value="ECO:0007669"/>
    <property type="project" value="TreeGrafter"/>
</dbReference>
<dbReference type="InterPro" id="IPR009057">
    <property type="entry name" value="Homeodomain-like_sf"/>
</dbReference>
<dbReference type="EMBL" id="BONV01000036">
    <property type="protein sequence ID" value="GIG83190.1"/>
    <property type="molecule type" value="Genomic_DNA"/>
</dbReference>
<keyword evidence="8" id="KW-1185">Reference proteome</keyword>
<feature type="DNA-binding region" description="H-T-H motif" evidence="5">
    <location>
        <begin position="28"/>
        <end position="47"/>
    </location>
</feature>
<evidence type="ECO:0000256" key="1">
    <source>
        <dbReference type="ARBA" id="ARBA00022491"/>
    </source>
</evidence>
<comment type="caution">
    <text evidence="7">The sequence shown here is derived from an EMBL/GenBank/DDBJ whole genome shotgun (WGS) entry which is preliminary data.</text>
</comment>
<name>A0A8J3PY23_9ACTN</name>
<dbReference type="GO" id="GO:0046677">
    <property type="term" value="P:response to antibiotic"/>
    <property type="evidence" value="ECO:0007669"/>
    <property type="project" value="InterPro"/>
</dbReference>
<organism evidence="7 8">
    <name type="scientific">Planotetraspora kaengkrachanensis</name>
    <dbReference type="NCBI Taxonomy" id="575193"/>
    <lineage>
        <taxon>Bacteria</taxon>
        <taxon>Bacillati</taxon>
        <taxon>Actinomycetota</taxon>
        <taxon>Actinomycetes</taxon>
        <taxon>Streptosporangiales</taxon>
        <taxon>Streptosporangiaceae</taxon>
        <taxon>Planotetraspora</taxon>
    </lineage>
</organism>
<evidence type="ECO:0000256" key="4">
    <source>
        <dbReference type="ARBA" id="ARBA00023163"/>
    </source>
</evidence>
<evidence type="ECO:0000256" key="2">
    <source>
        <dbReference type="ARBA" id="ARBA00023015"/>
    </source>
</evidence>
<dbReference type="SUPFAM" id="SSF46689">
    <property type="entry name" value="Homeodomain-like"/>
    <property type="match status" value="1"/>
</dbReference>
<sequence>MAPEKLTRQTVIDKAIELADLEGLEAVTIRRLAQELGVSPMAPYWHFKNKELLLHAVADHVLAELTPESDPASPWNVRLRAMVEALVRVLRRHPSMVGVFPLIHKEQVSSFTRATETALSLLGQAGFTLEEGFLISSHLLHGVLALVGDEPGGPRTLTAGEAVEWRRQKRLALESLPQDRFPCMVAFGRTFEAEPDIEHYYAFGVDLLLSGIEATAAHRTPSTATPSSTR</sequence>
<dbReference type="PANTHER" id="PTHR30055:SF151">
    <property type="entry name" value="TRANSCRIPTIONAL REGULATORY PROTEIN"/>
    <property type="match status" value="1"/>
</dbReference>
<dbReference type="InterPro" id="IPR036271">
    <property type="entry name" value="Tet_transcr_reg_TetR-rel_C_sf"/>
</dbReference>
<evidence type="ECO:0000259" key="6">
    <source>
        <dbReference type="PROSITE" id="PS50977"/>
    </source>
</evidence>
<dbReference type="PANTHER" id="PTHR30055">
    <property type="entry name" value="HTH-TYPE TRANSCRIPTIONAL REGULATOR RUTR"/>
    <property type="match status" value="1"/>
</dbReference>
<dbReference type="PRINTS" id="PR00455">
    <property type="entry name" value="HTHTETR"/>
</dbReference>
<evidence type="ECO:0000313" key="8">
    <source>
        <dbReference type="Proteomes" id="UP000630097"/>
    </source>
</evidence>
<evidence type="ECO:0000313" key="7">
    <source>
        <dbReference type="EMBL" id="GIG83190.1"/>
    </source>
</evidence>
<dbReference type="InterPro" id="IPR001647">
    <property type="entry name" value="HTH_TetR"/>
</dbReference>
<dbReference type="Pfam" id="PF02909">
    <property type="entry name" value="TetR_C_1"/>
    <property type="match status" value="1"/>
</dbReference>
<reference evidence="7 8" key="1">
    <citation type="submission" date="2021-01" db="EMBL/GenBank/DDBJ databases">
        <title>Whole genome shotgun sequence of Planotetraspora kaengkrachanensis NBRC 104272.</title>
        <authorList>
            <person name="Komaki H."/>
            <person name="Tamura T."/>
        </authorList>
    </citation>
    <scope>NUCLEOTIDE SEQUENCE [LARGE SCALE GENOMIC DNA]</scope>
    <source>
        <strain evidence="7 8">NBRC 104272</strain>
    </source>
</reference>
<keyword evidence="2" id="KW-0805">Transcription regulation</keyword>
<evidence type="ECO:0000256" key="5">
    <source>
        <dbReference type="PROSITE-ProRule" id="PRU00335"/>
    </source>
</evidence>
<dbReference type="PROSITE" id="PS50977">
    <property type="entry name" value="HTH_TETR_2"/>
    <property type="match status" value="1"/>
</dbReference>
<dbReference type="Gene3D" id="1.10.357.10">
    <property type="entry name" value="Tetracycline Repressor, domain 2"/>
    <property type="match status" value="1"/>
</dbReference>
<dbReference type="SUPFAM" id="SSF48498">
    <property type="entry name" value="Tetracyclin repressor-like, C-terminal domain"/>
    <property type="match status" value="1"/>
</dbReference>
<proteinExistence type="predicted"/>
<dbReference type="Proteomes" id="UP000630097">
    <property type="component" value="Unassembled WGS sequence"/>
</dbReference>
<dbReference type="GO" id="GO:0045892">
    <property type="term" value="P:negative regulation of DNA-templated transcription"/>
    <property type="evidence" value="ECO:0007669"/>
    <property type="project" value="InterPro"/>
</dbReference>
<accession>A0A8J3PY23</accession>
<dbReference type="PRINTS" id="PR00400">
    <property type="entry name" value="TETREPRESSOR"/>
</dbReference>
<dbReference type="RefSeq" id="WP_203886506.1">
    <property type="nucleotide sequence ID" value="NZ_BAABHH010000022.1"/>
</dbReference>
<evidence type="ECO:0000256" key="3">
    <source>
        <dbReference type="ARBA" id="ARBA00023125"/>
    </source>
</evidence>
<keyword evidence="1" id="KW-0678">Repressor</keyword>